<sequence length="74" mass="8514">MRRWRRNARTIFLAVCAMAALPWAAVTQFDMPKEQFLELVLGALLALLLVVLAAGLTVGLFIGLRWFWRRRQSL</sequence>
<name>A0A095XUS4_9GAMM</name>
<dbReference type="HOGENOM" id="CLU_2682711_0_0_6"/>
<evidence type="ECO:0000313" key="3">
    <source>
        <dbReference type="Proteomes" id="UP000029640"/>
    </source>
</evidence>
<protein>
    <submittedName>
        <fullName evidence="2">Uncharacterized protein</fullName>
    </submittedName>
</protein>
<accession>A0A095XUS4</accession>
<evidence type="ECO:0000256" key="1">
    <source>
        <dbReference type="SAM" id="Phobius"/>
    </source>
</evidence>
<dbReference type="AlphaFoldDB" id="A0A095XUS4"/>
<feature type="transmembrane region" description="Helical" evidence="1">
    <location>
        <begin position="40"/>
        <end position="68"/>
    </location>
</feature>
<keyword evidence="1" id="KW-1133">Transmembrane helix</keyword>
<proteinExistence type="predicted"/>
<keyword evidence="3" id="KW-1185">Reference proteome</keyword>
<gene>
    <name evidence="2" type="ORF">HRUBRA_01825</name>
</gene>
<dbReference type="EMBL" id="AUVB01000054">
    <property type="protein sequence ID" value="KGE03446.1"/>
    <property type="molecule type" value="Genomic_DNA"/>
</dbReference>
<dbReference type="STRING" id="1265313.HRUBRA_01825"/>
<reference evidence="2 3" key="1">
    <citation type="journal article" date="2014" name="Genome Announc.">
        <title>Genome Sequence of Gammaproteobacterial Pseudohaliea rubra Type Strain DSM 19751, Isolated from Coastal Seawater of the Mediterranean Sea.</title>
        <authorList>
            <person name="Spring S."/>
            <person name="Fiebig A."/>
            <person name="Riedel T."/>
            <person name="Goker M."/>
            <person name="Klenk H.P."/>
        </authorList>
    </citation>
    <scope>NUCLEOTIDE SEQUENCE [LARGE SCALE GENOMIC DNA]</scope>
    <source>
        <strain evidence="2 3">DSM 19751</strain>
    </source>
</reference>
<dbReference type="OrthoDB" id="5741653at2"/>
<keyword evidence="1" id="KW-0812">Transmembrane</keyword>
<dbReference type="Proteomes" id="UP000029640">
    <property type="component" value="Unassembled WGS sequence"/>
</dbReference>
<organism evidence="2 3">
    <name type="scientific">Pseudohaliea rubra DSM 19751</name>
    <dbReference type="NCBI Taxonomy" id="1265313"/>
    <lineage>
        <taxon>Bacteria</taxon>
        <taxon>Pseudomonadati</taxon>
        <taxon>Pseudomonadota</taxon>
        <taxon>Gammaproteobacteria</taxon>
        <taxon>Cellvibrionales</taxon>
        <taxon>Halieaceae</taxon>
        <taxon>Pseudohaliea</taxon>
    </lineage>
</organism>
<dbReference type="RefSeq" id="WP_035513361.1">
    <property type="nucleotide sequence ID" value="NZ_KN234745.1"/>
</dbReference>
<comment type="caution">
    <text evidence="2">The sequence shown here is derived from an EMBL/GenBank/DDBJ whole genome shotgun (WGS) entry which is preliminary data.</text>
</comment>
<evidence type="ECO:0000313" key="2">
    <source>
        <dbReference type="EMBL" id="KGE03446.1"/>
    </source>
</evidence>
<keyword evidence="1" id="KW-0472">Membrane</keyword>